<keyword evidence="2" id="KW-1133">Transmembrane helix</keyword>
<evidence type="ECO:0000313" key="4">
    <source>
        <dbReference type="Proteomes" id="UP000297604"/>
    </source>
</evidence>
<dbReference type="Pfam" id="PF19516">
    <property type="entry name" value="DUF6049"/>
    <property type="match status" value="1"/>
</dbReference>
<keyword evidence="2" id="KW-0812">Transmembrane</keyword>
<sequence length="787" mass="80175">MVAESSTARRPAHPTAASGRWSHLRVPVSALLIGILAGLLPLASSGFIPGAPTSAAAAATATPTPTPTADAATTDQVTVTVAPVSLAPLRSGQDLAVTVRITNGSAETITPGTIELYLAERALTSRSALTAWLHPTKTGKPGDLMLRSALPAAIPPAGTATVAISVPSADVGLTSGNAWGARGISATITEDGSVLAQGRGTFVWYSNEVVTPVALAVVMPITVPEQTEGLIPAKSLETYTAPGGRLSRQLDGVINRDVTIAIDPMIIASIRILGNTAPASAVAWLGRLGQAKNDIFPLGYADADLTLQAQAAAGTLLVPLSFDQSLNASDFTSPTPAPTPSTSTPTPTPTPTATGSAPAGLTDTTTDTTTDTATPTPPPTSAPVITPGTVPTSEQLLAWNYTATDIGWPLTGTVSAADLDVFTAGGLSSLILGGANTAQSDLTETPNANVVLAGGHGNALVTDEPISAALRTAATATTDSDWQVAMAELSSQIAVVSAERPATVRTLLATFDRDTVPGGVRLSETLAALSGLGWRAPATVAAARAASPATDVSFQSQAVSDARILTARTLLHREGEVTAFSTALSKPLAITATQRLTTLALLSTSWAQDTGAWSEAVDSSLADSSVLLSSISVSTKGPINVVGSQVDIPITLDNALGQSVTVKVQVVPSNGRLIVGGDVIEATIEASSARTVKVPVTAAVGNGAVTLRITLFSPDGSVVGQPSQIPINVRADWEGLGSLIFAALLVLFFGFGIWRNVQRRRRERTAVAQATDAPVEPPVDPPVVPRG</sequence>
<comment type="caution">
    <text evidence="3">The sequence shown here is derived from an EMBL/GenBank/DDBJ whole genome shotgun (WGS) entry which is preliminary data.</text>
</comment>
<gene>
    <name evidence="3" type="ORF">E3O46_01700</name>
</gene>
<feature type="compositionally biased region" description="Pro residues" evidence="1">
    <location>
        <begin position="775"/>
        <end position="787"/>
    </location>
</feature>
<dbReference type="RefSeq" id="WP_134560984.1">
    <property type="nucleotide sequence ID" value="NZ_SOFS01000007.1"/>
</dbReference>
<dbReference type="InterPro" id="IPR046112">
    <property type="entry name" value="DUF6049"/>
</dbReference>
<reference evidence="3 4" key="1">
    <citation type="submission" date="2019-03" db="EMBL/GenBank/DDBJ databases">
        <title>Genomics of glacier-inhabiting Cryobacterium strains.</title>
        <authorList>
            <person name="Liu Q."/>
            <person name="Xin Y.-H."/>
        </authorList>
    </citation>
    <scope>NUCLEOTIDE SEQUENCE [LARGE SCALE GENOMIC DNA]</scope>
    <source>
        <strain evidence="3 4">MDB1-5</strain>
    </source>
</reference>
<feature type="transmembrane region" description="Helical" evidence="2">
    <location>
        <begin position="735"/>
        <end position="754"/>
    </location>
</feature>
<evidence type="ECO:0000256" key="2">
    <source>
        <dbReference type="SAM" id="Phobius"/>
    </source>
</evidence>
<dbReference type="EMBL" id="SOFS01000007">
    <property type="protein sequence ID" value="TFC23311.1"/>
    <property type="molecule type" value="Genomic_DNA"/>
</dbReference>
<feature type="region of interest" description="Disordered" evidence="1">
    <location>
        <begin position="329"/>
        <end position="387"/>
    </location>
</feature>
<evidence type="ECO:0000313" key="3">
    <source>
        <dbReference type="EMBL" id="TFC23311.1"/>
    </source>
</evidence>
<accession>A0ABY2IU55</accession>
<proteinExistence type="predicted"/>
<keyword evidence="2" id="KW-0472">Membrane</keyword>
<protein>
    <submittedName>
        <fullName evidence="3">Uncharacterized protein</fullName>
    </submittedName>
</protein>
<feature type="region of interest" description="Disordered" evidence="1">
    <location>
        <begin position="766"/>
        <end position="787"/>
    </location>
</feature>
<feature type="compositionally biased region" description="Low complexity" evidence="1">
    <location>
        <begin position="340"/>
        <end position="374"/>
    </location>
</feature>
<dbReference type="Proteomes" id="UP000297604">
    <property type="component" value="Unassembled WGS sequence"/>
</dbReference>
<evidence type="ECO:0000256" key="1">
    <source>
        <dbReference type="SAM" id="MobiDB-lite"/>
    </source>
</evidence>
<name>A0ABY2IU55_9MICO</name>
<organism evidence="3 4">
    <name type="scientific">Cryobacterium glucosi</name>
    <dbReference type="NCBI Taxonomy" id="1259175"/>
    <lineage>
        <taxon>Bacteria</taxon>
        <taxon>Bacillati</taxon>
        <taxon>Actinomycetota</taxon>
        <taxon>Actinomycetes</taxon>
        <taxon>Micrococcales</taxon>
        <taxon>Microbacteriaceae</taxon>
        <taxon>Cryobacterium</taxon>
    </lineage>
</organism>
<keyword evidence="4" id="KW-1185">Reference proteome</keyword>